<proteinExistence type="predicted"/>
<organism evidence="2 3">
    <name type="scientific">Canavalia gladiata</name>
    <name type="common">Sword bean</name>
    <name type="synonym">Dolichos gladiatus</name>
    <dbReference type="NCBI Taxonomy" id="3824"/>
    <lineage>
        <taxon>Eukaryota</taxon>
        <taxon>Viridiplantae</taxon>
        <taxon>Streptophyta</taxon>
        <taxon>Embryophyta</taxon>
        <taxon>Tracheophyta</taxon>
        <taxon>Spermatophyta</taxon>
        <taxon>Magnoliopsida</taxon>
        <taxon>eudicotyledons</taxon>
        <taxon>Gunneridae</taxon>
        <taxon>Pentapetalae</taxon>
        <taxon>rosids</taxon>
        <taxon>fabids</taxon>
        <taxon>Fabales</taxon>
        <taxon>Fabaceae</taxon>
        <taxon>Papilionoideae</taxon>
        <taxon>50 kb inversion clade</taxon>
        <taxon>NPAAA clade</taxon>
        <taxon>indigoferoid/millettioid clade</taxon>
        <taxon>Phaseoleae</taxon>
        <taxon>Canavalia</taxon>
    </lineage>
</organism>
<evidence type="ECO:0000313" key="3">
    <source>
        <dbReference type="Proteomes" id="UP001367508"/>
    </source>
</evidence>
<dbReference type="EMBL" id="JAYMYQ010000011">
    <property type="protein sequence ID" value="KAK7305073.1"/>
    <property type="molecule type" value="Genomic_DNA"/>
</dbReference>
<reference evidence="2 3" key="1">
    <citation type="submission" date="2024-01" db="EMBL/GenBank/DDBJ databases">
        <title>The genomes of 5 underutilized Papilionoideae crops provide insights into root nodulation and disease resistanc.</title>
        <authorList>
            <person name="Jiang F."/>
        </authorList>
    </citation>
    <scope>NUCLEOTIDE SEQUENCE [LARGE SCALE GENOMIC DNA]</scope>
    <source>
        <strain evidence="2">LVBAO_FW01</strain>
        <tissue evidence="2">Leaves</tissue>
    </source>
</reference>
<keyword evidence="1" id="KW-1133">Transmembrane helix</keyword>
<sequence>MCNLFFIFATLICILYHFLILCLLKCESGKETVMVHHARNDTCVYIKNYRENSQKCNQLITIVTLALCASSFRVKKAMLTETSHRATCLRMSKYLSRNQGGYGKGIRATTPMKIEGTL</sequence>
<keyword evidence="3" id="KW-1185">Reference proteome</keyword>
<protein>
    <submittedName>
        <fullName evidence="2">Uncharacterized protein</fullName>
    </submittedName>
</protein>
<name>A0AAN9PPM1_CANGL</name>
<feature type="transmembrane region" description="Helical" evidence="1">
    <location>
        <begin position="6"/>
        <end position="24"/>
    </location>
</feature>
<evidence type="ECO:0000256" key="1">
    <source>
        <dbReference type="SAM" id="Phobius"/>
    </source>
</evidence>
<keyword evidence="1" id="KW-0472">Membrane</keyword>
<dbReference type="Proteomes" id="UP001367508">
    <property type="component" value="Unassembled WGS sequence"/>
</dbReference>
<gene>
    <name evidence="2" type="ORF">VNO77_42972</name>
</gene>
<comment type="caution">
    <text evidence="2">The sequence shown here is derived from an EMBL/GenBank/DDBJ whole genome shotgun (WGS) entry which is preliminary data.</text>
</comment>
<evidence type="ECO:0000313" key="2">
    <source>
        <dbReference type="EMBL" id="KAK7305073.1"/>
    </source>
</evidence>
<dbReference type="AlphaFoldDB" id="A0AAN9PPM1"/>
<accession>A0AAN9PPM1</accession>
<keyword evidence="1" id="KW-0812">Transmembrane</keyword>